<dbReference type="HAMAP" id="MF_01930">
    <property type="entry name" value="PurN"/>
    <property type="match status" value="1"/>
</dbReference>
<gene>
    <name evidence="4" type="primary">purN</name>
    <name evidence="6" type="ORF">GM661_10920</name>
</gene>
<dbReference type="CDD" id="cd08645">
    <property type="entry name" value="FMT_core_GART"/>
    <property type="match status" value="1"/>
</dbReference>
<feature type="active site" description="Proton donor" evidence="4">
    <location>
        <position position="109"/>
    </location>
</feature>
<dbReference type="InterPro" id="IPR002376">
    <property type="entry name" value="Formyl_transf_N"/>
</dbReference>
<comment type="function">
    <text evidence="4">Catalyzes the transfer of a formyl group from 10-formyltetrahydrofolate to 5-phospho-ribosyl-glycinamide (GAR), producing 5-phospho-ribosyl-N-formylglycinamide (FGAR) and tetrahydrofolate.</text>
</comment>
<evidence type="ECO:0000256" key="1">
    <source>
        <dbReference type="ARBA" id="ARBA00005054"/>
    </source>
</evidence>
<organism evidence="6 7">
    <name type="scientific">Iocasia fonsfrigidae</name>
    <dbReference type="NCBI Taxonomy" id="2682810"/>
    <lineage>
        <taxon>Bacteria</taxon>
        <taxon>Bacillati</taxon>
        <taxon>Bacillota</taxon>
        <taxon>Clostridia</taxon>
        <taxon>Halanaerobiales</taxon>
        <taxon>Halanaerobiaceae</taxon>
        <taxon>Iocasia</taxon>
    </lineage>
</organism>
<evidence type="ECO:0000313" key="7">
    <source>
        <dbReference type="Proteomes" id="UP000665020"/>
    </source>
</evidence>
<comment type="caution">
    <text evidence="4">Lacks conserved residue(s) required for the propagation of feature annotation.</text>
</comment>
<evidence type="ECO:0000256" key="4">
    <source>
        <dbReference type="HAMAP-Rule" id="MF_01930"/>
    </source>
</evidence>
<sequence>MLKIAVLASGRGSNLQSIINSIEKASLSAEIRIVVSDNKDAGALDKARKHNIAARFIEPASYGSESNYEKAIIKVFEEKGIDLVVMAGFMRILGKDFIEYYQGQIMNIHPSLLPSFPGLHAQRQALEYGVKYTGCTVHFADQGMDTGPIILQAVVSIKDNDTEESLANRILEKEHVIYPEAIRLYSENKLQVKGRKVIIKE</sequence>
<dbReference type="GO" id="GO:0004644">
    <property type="term" value="F:phosphoribosylglycinamide formyltransferase activity"/>
    <property type="evidence" value="ECO:0007669"/>
    <property type="project" value="UniProtKB-UniRule"/>
</dbReference>
<dbReference type="Pfam" id="PF00551">
    <property type="entry name" value="Formyl_trans_N"/>
    <property type="match status" value="1"/>
</dbReference>
<feature type="binding site" evidence="4">
    <location>
        <begin position="12"/>
        <end position="14"/>
    </location>
    <ligand>
        <name>N(1)-(5-phospho-beta-D-ribosyl)glycinamide</name>
        <dbReference type="ChEBI" id="CHEBI:143788"/>
    </ligand>
</feature>
<dbReference type="FunFam" id="3.40.50.170:FF:000007">
    <property type="entry name" value="Phosphoribosylglycinamide formyltransferase"/>
    <property type="match status" value="1"/>
</dbReference>
<dbReference type="SUPFAM" id="SSF53328">
    <property type="entry name" value="Formyltransferase"/>
    <property type="match status" value="1"/>
</dbReference>
<dbReference type="EMBL" id="CP046640">
    <property type="protein sequence ID" value="QTL98444.1"/>
    <property type="molecule type" value="Genomic_DNA"/>
</dbReference>
<keyword evidence="7" id="KW-1185">Reference proteome</keyword>
<keyword evidence="2 4" id="KW-0808">Transferase</keyword>
<feature type="site" description="Raises pKa of active site His" evidence="4">
    <location>
        <position position="145"/>
    </location>
</feature>
<reference evidence="6" key="1">
    <citation type="submission" date="2019-12" db="EMBL/GenBank/DDBJ databases">
        <authorList>
            <person name="zhang j."/>
            <person name="sun C.M."/>
        </authorList>
    </citation>
    <scope>NUCLEOTIDE SEQUENCE</scope>
    <source>
        <strain evidence="6">NS-1</strain>
    </source>
</reference>
<dbReference type="KEGG" id="ifn:GM661_10920"/>
<comment type="pathway">
    <text evidence="1 4">Purine metabolism; IMP biosynthesis via de novo pathway; N(2)-formyl-N(1)-(5-phospho-D-ribosyl)glycinamide from N(1)-(5-phospho-D-ribosyl)glycinamide (10-formyl THF route): step 1/1.</text>
</comment>
<name>A0A8A7KK01_9FIRM</name>
<evidence type="ECO:0000256" key="3">
    <source>
        <dbReference type="ARBA" id="ARBA00022755"/>
    </source>
</evidence>
<dbReference type="InterPro" id="IPR036477">
    <property type="entry name" value="Formyl_transf_N_sf"/>
</dbReference>
<evidence type="ECO:0000256" key="2">
    <source>
        <dbReference type="ARBA" id="ARBA00022679"/>
    </source>
</evidence>
<dbReference type="GO" id="GO:0005737">
    <property type="term" value="C:cytoplasm"/>
    <property type="evidence" value="ECO:0007669"/>
    <property type="project" value="TreeGrafter"/>
</dbReference>
<dbReference type="UniPathway" id="UPA00074">
    <property type="reaction ID" value="UER00126"/>
</dbReference>
<dbReference type="GO" id="GO:0006189">
    <property type="term" value="P:'de novo' IMP biosynthetic process"/>
    <property type="evidence" value="ECO:0007669"/>
    <property type="project" value="UniProtKB-UniRule"/>
</dbReference>
<evidence type="ECO:0000259" key="5">
    <source>
        <dbReference type="Pfam" id="PF00551"/>
    </source>
</evidence>
<comment type="catalytic activity">
    <reaction evidence="4">
        <text>N(1)-(5-phospho-beta-D-ribosyl)glycinamide + (6R)-10-formyltetrahydrofolate = N(2)-formyl-N(1)-(5-phospho-beta-D-ribosyl)glycinamide + (6S)-5,6,7,8-tetrahydrofolate + H(+)</text>
        <dbReference type="Rhea" id="RHEA:15053"/>
        <dbReference type="ChEBI" id="CHEBI:15378"/>
        <dbReference type="ChEBI" id="CHEBI:57453"/>
        <dbReference type="ChEBI" id="CHEBI:143788"/>
        <dbReference type="ChEBI" id="CHEBI:147286"/>
        <dbReference type="ChEBI" id="CHEBI:195366"/>
        <dbReference type="EC" id="2.1.2.2"/>
    </reaction>
</comment>
<evidence type="ECO:0000313" key="6">
    <source>
        <dbReference type="EMBL" id="QTL98444.1"/>
    </source>
</evidence>
<protein>
    <recommendedName>
        <fullName evidence="4">Phosphoribosylglycinamide formyltransferase</fullName>
        <ecNumber evidence="4">2.1.2.2</ecNumber>
    </recommendedName>
    <alternativeName>
        <fullName evidence="4">5'-phosphoribosylglycinamide transformylase</fullName>
    </alternativeName>
    <alternativeName>
        <fullName evidence="4">GAR transformylase</fullName>
        <shortName evidence="4">GART</shortName>
    </alternativeName>
</protein>
<proteinExistence type="inferred from homology"/>
<dbReference type="EC" id="2.1.2.2" evidence="4"/>
<dbReference type="Proteomes" id="UP000665020">
    <property type="component" value="Chromosome"/>
</dbReference>
<dbReference type="PANTHER" id="PTHR43369">
    <property type="entry name" value="PHOSPHORIBOSYLGLYCINAMIDE FORMYLTRANSFERASE"/>
    <property type="match status" value="1"/>
</dbReference>
<dbReference type="RefSeq" id="WP_230866872.1">
    <property type="nucleotide sequence ID" value="NZ_CP046640.1"/>
</dbReference>
<feature type="binding site" evidence="4">
    <location>
        <position position="107"/>
    </location>
    <ligand>
        <name>(6R)-10-formyltetrahydrofolate</name>
        <dbReference type="ChEBI" id="CHEBI:195366"/>
    </ligand>
</feature>
<dbReference type="Gene3D" id="3.40.50.170">
    <property type="entry name" value="Formyl transferase, N-terminal domain"/>
    <property type="match status" value="1"/>
</dbReference>
<dbReference type="InterPro" id="IPR004607">
    <property type="entry name" value="GART"/>
</dbReference>
<dbReference type="PANTHER" id="PTHR43369:SF2">
    <property type="entry name" value="PHOSPHORIBOSYLGLYCINAMIDE FORMYLTRANSFERASE"/>
    <property type="match status" value="1"/>
</dbReference>
<dbReference type="AlphaFoldDB" id="A0A8A7KK01"/>
<dbReference type="NCBIfam" id="TIGR00639">
    <property type="entry name" value="PurN"/>
    <property type="match status" value="1"/>
</dbReference>
<feature type="binding site" evidence="4">
    <location>
        <begin position="90"/>
        <end position="93"/>
    </location>
    <ligand>
        <name>(6R)-10-formyltetrahydrofolate</name>
        <dbReference type="ChEBI" id="CHEBI:195366"/>
    </ligand>
</feature>
<feature type="domain" description="Formyl transferase N-terminal" evidence="5">
    <location>
        <begin position="3"/>
        <end position="182"/>
    </location>
</feature>
<accession>A0A8A7KK01</accession>
<comment type="similarity">
    <text evidence="4">Belongs to the GART family.</text>
</comment>
<keyword evidence="3 4" id="KW-0658">Purine biosynthesis</keyword>